<dbReference type="Gene3D" id="3.60.10.10">
    <property type="entry name" value="Endonuclease/exonuclease/phosphatase"/>
    <property type="match status" value="1"/>
</dbReference>
<dbReference type="InParanoid" id="T1FE68"/>
<dbReference type="KEGG" id="hro:HELRODRAFT_179118"/>
<name>T1FE68_HELRO</name>
<dbReference type="OrthoDB" id="418748at2759"/>
<dbReference type="AlphaFoldDB" id="T1FE68"/>
<accession>T1FE68</accession>
<dbReference type="InterPro" id="IPR036691">
    <property type="entry name" value="Endo/exonu/phosph_ase_sf"/>
</dbReference>
<keyword evidence="3" id="KW-1185">Reference proteome</keyword>
<dbReference type="EMBL" id="KB097510">
    <property type="protein sequence ID" value="ESN95648.1"/>
    <property type="molecule type" value="Genomic_DNA"/>
</dbReference>
<protein>
    <recommendedName>
        <fullName evidence="4">Endonuclease/exonuclease/phosphatase domain-containing protein</fullName>
    </recommendedName>
</protein>
<dbReference type="Proteomes" id="UP000015101">
    <property type="component" value="Unassembled WGS sequence"/>
</dbReference>
<dbReference type="SUPFAM" id="SSF56219">
    <property type="entry name" value="DNase I-like"/>
    <property type="match status" value="1"/>
</dbReference>
<evidence type="ECO:0008006" key="4">
    <source>
        <dbReference type="Google" id="ProtNLM"/>
    </source>
</evidence>
<sequence>MVLTPVDHPVKAENKIRLRLGTVNVGTMRGRHGEKNRDVRVSWVKVSVGKILTAKDNLKEKWKDCFEKLLNEELEWDKDEMLERRRIDIYCLQETRWKSNGVCHVNPDKEKYKLFCNGHKTDKNGVGIFVREPLAQELLYIKSINSRLM</sequence>
<dbReference type="HOGENOM" id="CLU_1751708_0_0_1"/>
<dbReference type="RefSeq" id="XP_009026213.1">
    <property type="nucleotide sequence ID" value="XM_009027965.1"/>
</dbReference>
<dbReference type="PANTHER" id="PTHR43250:SF2">
    <property type="entry name" value="EXODEOXYRIBONUCLEASE III"/>
    <property type="match status" value="1"/>
</dbReference>
<reference evidence="2" key="3">
    <citation type="submission" date="2015-06" db="UniProtKB">
        <authorList>
            <consortium name="EnsemblMetazoa"/>
        </authorList>
    </citation>
    <scope>IDENTIFICATION</scope>
</reference>
<dbReference type="GO" id="GO:0006281">
    <property type="term" value="P:DNA repair"/>
    <property type="evidence" value="ECO:0007669"/>
    <property type="project" value="InterPro"/>
</dbReference>
<evidence type="ECO:0000313" key="1">
    <source>
        <dbReference type="EMBL" id="ESN95648.1"/>
    </source>
</evidence>
<gene>
    <name evidence="2" type="primary">20207117</name>
    <name evidence="1" type="ORF">HELRODRAFT_179118</name>
</gene>
<dbReference type="InterPro" id="IPR037493">
    <property type="entry name" value="ExoIII-like"/>
</dbReference>
<proteinExistence type="predicted"/>
<dbReference type="GO" id="GO:0008311">
    <property type="term" value="F:double-stranded DNA 3'-5' DNA exonuclease activity"/>
    <property type="evidence" value="ECO:0007669"/>
    <property type="project" value="InterPro"/>
</dbReference>
<dbReference type="PANTHER" id="PTHR43250">
    <property type="entry name" value="EXODEOXYRIBONUCLEASE III"/>
    <property type="match status" value="1"/>
</dbReference>
<dbReference type="EMBL" id="AMQM01006740">
    <property type="status" value="NOT_ANNOTATED_CDS"/>
    <property type="molecule type" value="Genomic_DNA"/>
</dbReference>
<reference evidence="1 3" key="2">
    <citation type="journal article" date="2013" name="Nature">
        <title>Insights into bilaterian evolution from three spiralian genomes.</title>
        <authorList>
            <person name="Simakov O."/>
            <person name="Marletaz F."/>
            <person name="Cho S.J."/>
            <person name="Edsinger-Gonzales E."/>
            <person name="Havlak P."/>
            <person name="Hellsten U."/>
            <person name="Kuo D.H."/>
            <person name="Larsson T."/>
            <person name="Lv J."/>
            <person name="Arendt D."/>
            <person name="Savage R."/>
            <person name="Osoegawa K."/>
            <person name="de Jong P."/>
            <person name="Grimwood J."/>
            <person name="Chapman J.A."/>
            <person name="Shapiro H."/>
            <person name="Aerts A."/>
            <person name="Otillar R.P."/>
            <person name="Terry A.Y."/>
            <person name="Boore J.L."/>
            <person name="Grigoriev I.V."/>
            <person name="Lindberg D.R."/>
            <person name="Seaver E.C."/>
            <person name="Weisblat D.A."/>
            <person name="Putnam N.H."/>
            <person name="Rokhsar D.S."/>
        </authorList>
    </citation>
    <scope>NUCLEOTIDE SEQUENCE</scope>
</reference>
<evidence type="ECO:0000313" key="2">
    <source>
        <dbReference type="EnsemblMetazoa" id="HelroP179118"/>
    </source>
</evidence>
<dbReference type="GeneID" id="20207117"/>
<reference evidence="3" key="1">
    <citation type="submission" date="2012-12" db="EMBL/GenBank/DDBJ databases">
        <authorList>
            <person name="Hellsten U."/>
            <person name="Grimwood J."/>
            <person name="Chapman J.A."/>
            <person name="Shapiro H."/>
            <person name="Aerts A."/>
            <person name="Otillar R.P."/>
            <person name="Terry A.Y."/>
            <person name="Boore J.L."/>
            <person name="Simakov O."/>
            <person name="Marletaz F."/>
            <person name="Cho S.-J."/>
            <person name="Edsinger-Gonzales E."/>
            <person name="Havlak P."/>
            <person name="Kuo D.-H."/>
            <person name="Larsson T."/>
            <person name="Lv J."/>
            <person name="Arendt D."/>
            <person name="Savage R."/>
            <person name="Osoegawa K."/>
            <person name="de Jong P."/>
            <person name="Lindberg D.R."/>
            <person name="Seaver E.C."/>
            <person name="Weisblat D.A."/>
            <person name="Putnam N.H."/>
            <person name="Grigoriev I.V."/>
            <person name="Rokhsar D.S."/>
        </authorList>
    </citation>
    <scope>NUCLEOTIDE SEQUENCE</scope>
</reference>
<dbReference type="EnsemblMetazoa" id="HelroT179118">
    <property type="protein sequence ID" value="HelroP179118"/>
    <property type="gene ID" value="HelroG179118"/>
</dbReference>
<evidence type="ECO:0000313" key="3">
    <source>
        <dbReference type="Proteomes" id="UP000015101"/>
    </source>
</evidence>
<dbReference type="CTD" id="20207117"/>
<organism evidence="2 3">
    <name type="scientific">Helobdella robusta</name>
    <name type="common">Californian leech</name>
    <dbReference type="NCBI Taxonomy" id="6412"/>
    <lineage>
        <taxon>Eukaryota</taxon>
        <taxon>Metazoa</taxon>
        <taxon>Spiralia</taxon>
        <taxon>Lophotrochozoa</taxon>
        <taxon>Annelida</taxon>
        <taxon>Clitellata</taxon>
        <taxon>Hirudinea</taxon>
        <taxon>Rhynchobdellida</taxon>
        <taxon>Glossiphoniidae</taxon>
        <taxon>Helobdella</taxon>
    </lineage>
</organism>